<dbReference type="InterPro" id="IPR015421">
    <property type="entry name" value="PyrdxlP-dep_Trfase_major"/>
</dbReference>
<accession>A0AA43QT59</accession>
<name>A0AA43QT59_9LECA</name>
<dbReference type="CDD" id="cd00609">
    <property type="entry name" value="AAT_like"/>
    <property type="match status" value="1"/>
</dbReference>
<dbReference type="PANTHER" id="PTHR43795">
    <property type="entry name" value="BIFUNCTIONAL ASPARTATE AMINOTRANSFERASE AND GLUTAMATE/ASPARTATE-PREPHENATE AMINOTRANSFERASE-RELATED"/>
    <property type="match status" value="1"/>
</dbReference>
<keyword evidence="2" id="KW-0663">Pyridoxal phosphate</keyword>
<evidence type="ECO:0000259" key="3">
    <source>
        <dbReference type="Pfam" id="PF00155"/>
    </source>
</evidence>
<dbReference type="PRINTS" id="PR00753">
    <property type="entry name" value="ACCSYNTHASE"/>
</dbReference>
<dbReference type="Gene3D" id="3.90.1150.10">
    <property type="entry name" value="Aspartate Aminotransferase, domain 1"/>
    <property type="match status" value="1"/>
</dbReference>
<dbReference type="GO" id="GO:0006520">
    <property type="term" value="P:amino acid metabolic process"/>
    <property type="evidence" value="ECO:0007669"/>
    <property type="project" value="TreeGrafter"/>
</dbReference>
<feature type="domain" description="Aminotransferase class I/classII large" evidence="3">
    <location>
        <begin position="64"/>
        <end position="397"/>
    </location>
</feature>
<dbReference type="GO" id="GO:0030170">
    <property type="term" value="F:pyridoxal phosphate binding"/>
    <property type="evidence" value="ECO:0007669"/>
    <property type="project" value="InterPro"/>
</dbReference>
<gene>
    <name evidence="4" type="ORF">OHK93_001590</name>
</gene>
<dbReference type="Pfam" id="PF00155">
    <property type="entry name" value="Aminotran_1_2"/>
    <property type="match status" value="1"/>
</dbReference>
<evidence type="ECO:0000256" key="1">
    <source>
        <dbReference type="ARBA" id="ARBA00007441"/>
    </source>
</evidence>
<organism evidence="4 5">
    <name type="scientific">Ramalina farinacea</name>
    <dbReference type="NCBI Taxonomy" id="258253"/>
    <lineage>
        <taxon>Eukaryota</taxon>
        <taxon>Fungi</taxon>
        <taxon>Dikarya</taxon>
        <taxon>Ascomycota</taxon>
        <taxon>Pezizomycotina</taxon>
        <taxon>Lecanoromycetes</taxon>
        <taxon>OSLEUM clade</taxon>
        <taxon>Lecanoromycetidae</taxon>
        <taxon>Lecanorales</taxon>
        <taxon>Lecanorineae</taxon>
        <taxon>Ramalinaceae</taxon>
        <taxon>Ramalina</taxon>
    </lineage>
</organism>
<comment type="caution">
    <text evidence="4">The sequence shown here is derived from an EMBL/GenBank/DDBJ whole genome shotgun (WGS) entry which is preliminary data.</text>
</comment>
<dbReference type="InterPro" id="IPR004839">
    <property type="entry name" value="Aminotransferase_I/II_large"/>
</dbReference>
<dbReference type="PROSITE" id="PS00105">
    <property type="entry name" value="AA_TRANSFER_CLASS_1"/>
    <property type="match status" value="1"/>
</dbReference>
<dbReference type="InterPro" id="IPR004838">
    <property type="entry name" value="NHTrfase_class1_PyrdxlP-BS"/>
</dbReference>
<dbReference type="Proteomes" id="UP001161017">
    <property type="component" value="Unassembled WGS sequence"/>
</dbReference>
<dbReference type="PANTHER" id="PTHR43795:SF39">
    <property type="entry name" value="AMINOTRANSFERASE CLASS I_CLASSII DOMAIN-CONTAINING PROTEIN"/>
    <property type="match status" value="1"/>
</dbReference>
<keyword evidence="5" id="KW-1185">Reference proteome</keyword>
<dbReference type="InterPro" id="IPR015422">
    <property type="entry name" value="PyrdxlP-dep_Trfase_small"/>
</dbReference>
<dbReference type="Gene3D" id="3.40.640.10">
    <property type="entry name" value="Type I PLP-dependent aspartate aminotransferase-like (Major domain)"/>
    <property type="match status" value="1"/>
</dbReference>
<protein>
    <recommendedName>
        <fullName evidence="3">Aminotransferase class I/classII large domain-containing protein</fullName>
    </recommendedName>
</protein>
<reference evidence="4" key="1">
    <citation type="journal article" date="2023" name="Genome Biol. Evol.">
        <title>First Whole Genome Sequence and Flow Cytometry Genome Size Data for the Lichen-Forming Fungus Ramalina farinacea (Ascomycota).</title>
        <authorList>
            <person name="Llewellyn T."/>
            <person name="Mian S."/>
            <person name="Hill R."/>
            <person name="Leitch I.J."/>
            <person name="Gaya E."/>
        </authorList>
    </citation>
    <scope>NUCLEOTIDE SEQUENCE</scope>
    <source>
        <strain evidence="4">LIQ254RAFAR</strain>
    </source>
</reference>
<dbReference type="GO" id="GO:0008483">
    <property type="term" value="F:transaminase activity"/>
    <property type="evidence" value="ECO:0007669"/>
    <property type="project" value="TreeGrafter"/>
</dbReference>
<evidence type="ECO:0000313" key="5">
    <source>
        <dbReference type="Proteomes" id="UP001161017"/>
    </source>
</evidence>
<dbReference type="InterPro" id="IPR015424">
    <property type="entry name" value="PyrdxlP-dep_Trfase"/>
</dbReference>
<proteinExistence type="inferred from homology"/>
<dbReference type="InterPro" id="IPR050478">
    <property type="entry name" value="Ethylene_sulfur-biosynth"/>
</dbReference>
<comment type="similarity">
    <text evidence="1">Belongs to the class-I pyridoxal-phosphate-dependent aminotransferase family.</text>
</comment>
<dbReference type="AlphaFoldDB" id="A0AA43QT59"/>
<dbReference type="EMBL" id="JAPUFD010000011">
    <property type="protein sequence ID" value="MDI1490388.1"/>
    <property type="molecule type" value="Genomic_DNA"/>
</dbReference>
<evidence type="ECO:0000256" key="2">
    <source>
        <dbReference type="ARBA" id="ARBA00022898"/>
    </source>
</evidence>
<sequence>MVDKFKGILGDLYDPNTNPTGWCNVGVAENYVMTKVVASFINENVASSFHLTAKDFSYDTGPWGTDRLRNAMAHHINRLFKPHSPIHPSDLLFANGCTSLCEMLGFTICDPGDTILLSRPIYQAFKADFGLKAQVPCEFVSFNGADQFDLPGVSCYEEHIIKAQNEGKCYTPEAMVAFMKLCNKHGIHLVVDEIYAMSVYDVPTGPPSTSFNSILSFDTDAYINPNYLHLLYGMSKDMAAGGIRLGCLWTRNADLMRAMMVITNFHWSGNANEKIASLMLEDEKWMDWFLDLSRSTLAQANTLSQQLLSEHGIGFQEGSNAGLFLWVDLRKWCKKVDPTLKLGDDGFWAGEEALTKILASKKILLTNGKDMDAEEPGWYRFIFSQEEHVVREGIKRIVAAIKDAEAADLS</sequence>
<evidence type="ECO:0000313" key="4">
    <source>
        <dbReference type="EMBL" id="MDI1490388.1"/>
    </source>
</evidence>
<dbReference type="SUPFAM" id="SSF53383">
    <property type="entry name" value="PLP-dependent transferases"/>
    <property type="match status" value="1"/>
</dbReference>